<feature type="transmembrane region" description="Helical" evidence="2">
    <location>
        <begin position="47"/>
        <end position="67"/>
    </location>
</feature>
<keyword evidence="5" id="KW-1185">Reference proteome</keyword>
<name>A0ABY7F2X6_MYAAR</name>
<dbReference type="Gene3D" id="2.60.40.10">
    <property type="entry name" value="Immunoglobulins"/>
    <property type="match status" value="1"/>
</dbReference>
<dbReference type="PROSITE" id="PS50835">
    <property type="entry name" value="IG_LIKE"/>
    <property type="match status" value="1"/>
</dbReference>
<evidence type="ECO:0000259" key="3">
    <source>
        <dbReference type="PROSITE" id="PS50835"/>
    </source>
</evidence>
<dbReference type="Proteomes" id="UP001164746">
    <property type="component" value="Chromosome 9"/>
</dbReference>
<dbReference type="InterPro" id="IPR036179">
    <property type="entry name" value="Ig-like_dom_sf"/>
</dbReference>
<feature type="region of interest" description="Disordered" evidence="1">
    <location>
        <begin position="308"/>
        <end position="362"/>
    </location>
</feature>
<evidence type="ECO:0000256" key="2">
    <source>
        <dbReference type="SAM" id="Phobius"/>
    </source>
</evidence>
<keyword evidence="2" id="KW-0472">Membrane</keyword>
<gene>
    <name evidence="4" type="ORF">MAR_003796</name>
</gene>
<feature type="non-terminal residue" evidence="4">
    <location>
        <position position="496"/>
    </location>
</feature>
<feature type="compositionally biased region" description="Basic and acidic residues" evidence="1">
    <location>
        <begin position="345"/>
        <end position="354"/>
    </location>
</feature>
<evidence type="ECO:0000313" key="4">
    <source>
        <dbReference type="EMBL" id="WAR13691.1"/>
    </source>
</evidence>
<keyword evidence="2" id="KW-1133">Transmembrane helix</keyword>
<dbReference type="InterPro" id="IPR013783">
    <property type="entry name" value="Ig-like_fold"/>
</dbReference>
<protein>
    <recommendedName>
        <fullName evidence="3">Ig-like domain-containing protein</fullName>
    </recommendedName>
</protein>
<evidence type="ECO:0000313" key="5">
    <source>
        <dbReference type="Proteomes" id="UP001164746"/>
    </source>
</evidence>
<organism evidence="4 5">
    <name type="scientific">Mya arenaria</name>
    <name type="common">Soft-shell clam</name>
    <dbReference type="NCBI Taxonomy" id="6604"/>
    <lineage>
        <taxon>Eukaryota</taxon>
        <taxon>Metazoa</taxon>
        <taxon>Spiralia</taxon>
        <taxon>Lophotrochozoa</taxon>
        <taxon>Mollusca</taxon>
        <taxon>Bivalvia</taxon>
        <taxon>Autobranchia</taxon>
        <taxon>Heteroconchia</taxon>
        <taxon>Euheterodonta</taxon>
        <taxon>Imparidentia</taxon>
        <taxon>Neoheterodontei</taxon>
        <taxon>Myida</taxon>
        <taxon>Myoidea</taxon>
        <taxon>Myidae</taxon>
        <taxon>Mya</taxon>
    </lineage>
</organism>
<feature type="domain" description="Ig-like" evidence="3">
    <location>
        <begin position="66"/>
        <end position="146"/>
    </location>
</feature>
<dbReference type="EMBL" id="CP111020">
    <property type="protein sequence ID" value="WAR13691.1"/>
    <property type="molecule type" value="Genomic_DNA"/>
</dbReference>
<sequence>CEFVSFDKASRKDELQISSLISKLKVIGNTNKIFRTYYIVAIHKRNMSLLSMGFLLCAIHTIFVRPISTKTVEFQSRYYTNTTLHCDIEGLNLPRVTFKYWILPNGTTLQYWHNNGSKFTVGEWPIYNLTIADVTAEDFGYYYCVIFWDPRLFLASSVKIGLNTDGANFDDLKARYVYHVYIGSVVAGATALAISSLCLLYWCKYSEQNTVNEVKDANLSDENNSESNAHKKDTMLIRRCFKRRQSSNSSVVSGIEEKRAVYELDNVVEAFDDGYSKPGDLSYLRSLGGDSQPPLEVRGIIEELRAEFDNTSGSDITPPLPPPPPMDDDAEHWTEGGVEPPAVRDGNDETDTRPDGSVYDVPRNSSILLHDQTIGSIGADGSMGSCDQNESTDRDSLDVTQPVIVLKAEVDDADLNRPLDGFEIDEDSLMDAIKSASLQFYLEEDADRDLDLKKVRRDEAVECRPTLDYGDSVERDKNNDDTMRASFKTHYAGIHF</sequence>
<accession>A0ABY7F2X6</accession>
<proteinExistence type="predicted"/>
<evidence type="ECO:0000256" key="1">
    <source>
        <dbReference type="SAM" id="MobiDB-lite"/>
    </source>
</evidence>
<dbReference type="SUPFAM" id="SSF48726">
    <property type="entry name" value="Immunoglobulin"/>
    <property type="match status" value="1"/>
</dbReference>
<keyword evidence="2" id="KW-0812">Transmembrane</keyword>
<feature type="transmembrane region" description="Helical" evidence="2">
    <location>
        <begin position="180"/>
        <end position="202"/>
    </location>
</feature>
<reference evidence="4" key="1">
    <citation type="submission" date="2022-11" db="EMBL/GenBank/DDBJ databases">
        <title>Centuries of genome instability and evolution in soft-shell clam transmissible cancer (bioRxiv).</title>
        <authorList>
            <person name="Hart S.F.M."/>
            <person name="Yonemitsu M.A."/>
            <person name="Giersch R.M."/>
            <person name="Beal B.F."/>
            <person name="Arriagada G."/>
            <person name="Davis B.W."/>
            <person name="Ostrander E.A."/>
            <person name="Goff S.P."/>
            <person name="Metzger M.J."/>
        </authorList>
    </citation>
    <scope>NUCLEOTIDE SEQUENCE</scope>
    <source>
        <strain evidence="4">MELC-2E11</strain>
        <tissue evidence="4">Siphon/mantle</tissue>
    </source>
</reference>
<dbReference type="InterPro" id="IPR007110">
    <property type="entry name" value="Ig-like_dom"/>
</dbReference>